<accession>A0A2G1XH59</accession>
<evidence type="ECO:0000313" key="3">
    <source>
        <dbReference type="EMBL" id="PHQ50570.1"/>
    </source>
</evidence>
<feature type="signal peptide" evidence="2">
    <location>
        <begin position="1"/>
        <end position="26"/>
    </location>
</feature>
<organism evidence="3 4">
    <name type="scientific">Streptomyces cinnamoneus</name>
    <name type="common">Streptoverticillium cinnamoneum</name>
    <dbReference type="NCBI Taxonomy" id="53446"/>
    <lineage>
        <taxon>Bacteria</taxon>
        <taxon>Bacillati</taxon>
        <taxon>Actinomycetota</taxon>
        <taxon>Actinomycetes</taxon>
        <taxon>Kitasatosporales</taxon>
        <taxon>Streptomycetaceae</taxon>
        <taxon>Streptomyces</taxon>
        <taxon>Streptomyces cinnamoneus group</taxon>
    </lineage>
</organism>
<keyword evidence="2" id="KW-0732">Signal</keyword>
<evidence type="ECO:0000313" key="4">
    <source>
        <dbReference type="Proteomes" id="UP000222531"/>
    </source>
</evidence>
<dbReference type="EMBL" id="NHZO01000148">
    <property type="protein sequence ID" value="PHQ50570.1"/>
    <property type="molecule type" value="Genomic_DNA"/>
</dbReference>
<feature type="compositionally biased region" description="Low complexity" evidence="1">
    <location>
        <begin position="41"/>
        <end position="52"/>
    </location>
</feature>
<reference evidence="3 4" key="1">
    <citation type="journal article" date="2017" name="Biochemistry">
        <title>Identification of the Biosynthetic Pathway for the Antibiotic Bicyclomycin.</title>
        <authorList>
            <person name="Patteson J."/>
            <person name="Cai W."/>
            <person name="Johnson R.A."/>
            <person name="Santa Maria K."/>
            <person name="Li B."/>
        </authorList>
    </citation>
    <scope>NUCLEOTIDE SEQUENCE [LARGE SCALE GENOMIC DNA]</scope>
    <source>
        <strain evidence="3 4">ATCC 21532</strain>
    </source>
</reference>
<name>A0A2G1XH59_STRCJ</name>
<dbReference type="Proteomes" id="UP000222531">
    <property type="component" value="Unassembled WGS sequence"/>
</dbReference>
<evidence type="ECO:0000256" key="1">
    <source>
        <dbReference type="SAM" id="MobiDB-lite"/>
    </source>
</evidence>
<feature type="compositionally biased region" description="Low complexity" evidence="1">
    <location>
        <begin position="72"/>
        <end position="122"/>
    </location>
</feature>
<keyword evidence="4" id="KW-1185">Reference proteome</keyword>
<dbReference type="OrthoDB" id="4332164at2"/>
<feature type="chain" id="PRO_5044380947" description="Secreted protein" evidence="2">
    <location>
        <begin position="27"/>
        <end position="261"/>
    </location>
</feature>
<protein>
    <recommendedName>
        <fullName evidence="5">Secreted protein</fullName>
    </recommendedName>
</protein>
<sequence>MRRKTLVSASATALCSLGLGALAAFATGCGGSHREGYVATGAAGPGAPRPAGETVRPTGAVEYVPLEGPGGTPSATPRTTPAPRTTAPTPGTTATTGSPPSAATSGRTDHTGGSAPSSGAPRRAAKPARPAPTPGAGRGAPTAPGGPGPAVPGTPAPSAGPAELYVSEPRREPDGRRWCERVSLTFANTGGRPVTEATVTLGTHVLGMLGTDWATVTTTRPLPAPLPPRQAVEYDWTVCVDAWRVPLGMRVETRDVSVEWK</sequence>
<evidence type="ECO:0000256" key="2">
    <source>
        <dbReference type="SAM" id="SignalP"/>
    </source>
</evidence>
<dbReference type="AlphaFoldDB" id="A0A2G1XH59"/>
<evidence type="ECO:0008006" key="5">
    <source>
        <dbReference type="Google" id="ProtNLM"/>
    </source>
</evidence>
<comment type="caution">
    <text evidence="3">The sequence shown here is derived from an EMBL/GenBank/DDBJ whole genome shotgun (WGS) entry which is preliminary data.</text>
</comment>
<feature type="region of interest" description="Disordered" evidence="1">
    <location>
        <begin position="41"/>
        <end position="163"/>
    </location>
</feature>
<proteinExistence type="predicted"/>
<gene>
    <name evidence="3" type="ORF">BLA24_17305</name>
</gene>
<dbReference type="RefSeq" id="WP_099199864.1">
    <property type="nucleotide sequence ID" value="NZ_JBIRXA010000005.1"/>
</dbReference>
<feature type="compositionally biased region" description="Pro residues" evidence="1">
    <location>
        <begin position="144"/>
        <end position="155"/>
    </location>
</feature>
<dbReference type="PROSITE" id="PS51257">
    <property type="entry name" value="PROKAR_LIPOPROTEIN"/>
    <property type="match status" value="1"/>
</dbReference>